<feature type="chain" id="PRO_5003034689" description="Prenyltransferase and squalene oxidase repeat protein" evidence="1">
    <location>
        <begin position="51"/>
        <end position="560"/>
    </location>
</feature>
<protein>
    <recommendedName>
        <fullName evidence="4">Prenyltransferase and squalene oxidase repeat protein</fullName>
    </recommendedName>
</protein>
<dbReference type="HOGENOM" id="CLU_485534_0_0_0"/>
<gene>
    <name evidence="2" type="ordered locus">Psta_2719</name>
</gene>
<dbReference type="SUPFAM" id="SSF48239">
    <property type="entry name" value="Terpenoid cyclases/Protein prenyltransferases"/>
    <property type="match status" value="1"/>
</dbReference>
<name>D2R6T7_PIRSD</name>
<dbReference type="Gene3D" id="1.50.10.20">
    <property type="match status" value="1"/>
</dbReference>
<dbReference type="AlphaFoldDB" id="D2R6T7"/>
<organism evidence="2 3">
    <name type="scientific">Pirellula staleyi (strain ATCC 27377 / DSM 6068 / ICPB 4128)</name>
    <name type="common">Pirella staleyi</name>
    <dbReference type="NCBI Taxonomy" id="530564"/>
    <lineage>
        <taxon>Bacteria</taxon>
        <taxon>Pseudomonadati</taxon>
        <taxon>Planctomycetota</taxon>
        <taxon>Planctomycetia</taxon>
        <taxon>Pirellulales</taxon>
        <taxon>Pirellulaceae</taxon>
        <taxon>Pirellula</taxon>
    </lineage>
</organism>
<dbReference type="CDD" id="cd00688">
    <property type="entry name" value="ISOPREN_C2_like"/>
    <property type="match status" value="1"/>
</dbReference>
<accession>D2R6T7</accession>
<dbReference type="Gene3D" id="1.25.10.10">
    <property type="entry name" value="Leucine-rich Repeat Variant"/>
    <property type="match status" value="1"/>
</dbReference>
<keyword evidence="1" id="KW-0732">Signal</keyword>
<reference evidence="2 3" key="1">
    <citation type="journal article" date="2009" name="Stand. Genomic Sci.">
        <title>Complete genome sequence of Pirellula staleyi type strain (ATCC 27377).</title>
        <authorList>
            <person name="Clum A."/>
            <person name="Tindall B.J."/>
            <person name="Sikorski J."/>
            <person name="Ivanova N."/>
            <person name="Mavrommatis K."/>
            <person name="Lucas S."/>
            <person name="Glavina del Rio T."/>
            <person name="Nolan M."/>
            <person name="Chen F."/>
            <person name="Tice H."/>
            <person name="Pitluck S."/>
            <person name="Cheng J.F."/>
            <person name="Chertkov O."/>
            <person name="Brettin T."/>
            <person name="Han C."/>
            <person name="Detter J.C."/>
            <person name="Kuske C."/>
            <person name="Bruce D."/>
            <person name="Goodwin L."/>
            <person name="Ovchinikova G."/>
            <person name="Pati A."/>
            <person name="Mikhailova N."/>
            <person name="Chen A."/>
            <person name="Palaniappan K."/>
            <person name="Land M."/>
            <person name="Hauser L."/>
            <person name="Chang Y.J."/>
            <person name="Jeffries C.D."/>
            <person name="Chain P."/>
            <person name="Rohde M."/>
            <person name="Goker M."/>
            <person name="Bristow J."/>
            <person name="Eisen J.A."/>
            <person name="Markowitz V."/>
            <person name="Hugenholtz P."/>
            <person name="Kyrpides N.C."/>
            <person name="Klenk H.P."/>
            <person name="Lapidus A."/>
        </authorList>
    </citation>
    <scope>NUCLEOTIDE SEQUENCE [LARGE SCALE GENOMIC DNA]</scope>
    <source>
        <strain evidence="3">ATCC 27377 / DSM 6068 / ICPB 4128</strain>
    </source>
</reference>
<sequence length="560" mass="62266" precursor="true">MISNLHQPDSWSVHPCRPSSRLSYRGRWLSACSIVAILACCFATPPAAHAVTPESKEVVEVIDRAVGYLEQQTEARYGGRILMGLTLLKAGREKTHPKVKDGLVAIDLLLSNAQITSSSEIYTIGLAIILMCELDPEQYRDKIETLLKALYSRQMKEGAWTYLHNPAGDTSQTQYAILSLWMAKNSGFEIPVEVIERACGWLIRTQDVRGSFVYHVSDDGTMQRRQHGAETSPSLTAAGLGSLYITADMLKITDPQNNKEETGVSSKLKVIEPPNTRKRGDGISKVIQAEWVRRGMADGNRWFQQNYTVNSPRWNHYYLYGLERYQSFRELTEGTRSKTARWYDDGFEHLRKTQQKDGSWHGEDNAIVATCLSVLFLTRSASKSISKVVGDLGEGTLLGGMGLPPATSDLREKDGKLETTPLTGSVDELLRIIEDPENPILSSISDLPTSLTLESDITKRSSQITKLKELVRAGSYQSRIIAVKALGQARDYSSVPVLLYALTDPDIRIVKEADQALRILSRKFQGVGLSETPSRGEIDAAIAAWKAWYLSVRPDAELLD</sequence>
<evidence type="ECO:0000256" key="1">
    <source>
        <dbReference type="SAM" id="SignalP"/>
    </source>
</evidence>
<dbReference type="SUPFAM" id="SSF81853">
    <property type="entry name" value="Family 10 polysaccharide lyase"/>
    <property type="match status" value="1"/>
</dbReference>
<proteinExistence type="predicted"/>
<dbReference type="KEGG" id="psl:Psta_2719"/>
<keyword evidence="3" id="KW-1185">Reference proteome</keyword>
<dbReference type="InterPro" id="IPR011989">
    <property type="entry name" value="ARM-like"/>
</dbReference>
<evidence type="ECO:0000313" key="2">
    <source>
        <dbReference type="EMBL" id="ADB17387.1"/>
    </source>
</evidence>
<dbReference type="STRING" id="530564.Psta_2719"/>
<evidence type="ECO:0000313" key="3">
    <source>
        <dbReference type="Proteomes" id="UP000001887"/>
    </source>
</evidence>
<dbReference type="EMBL" id="CP001848">
    <property type="protein sequence ID" value="ADB17387.1"/>
    <property type="molecule type" value="Genomic_DNA"/>
</dbReference>
<dbReference type="InterPro" id="IPR008930">
    <property type="entry name" value="Terpenoid_cyclase/PrenylTrfase"/>
</dbReference>
<dbReference type="Proteomes" id="UP000001887">
    <property type="component" value="Chromosome"/>
</dbReference>
<dbReference type="eggNOG" id="COG1413">
    <property type="taxonomic scope" value="Bacteria"/>
</dbReference>
<dbReference type="SUPFAM" id="SSF48371">
    <property type="entry name" value="ARM repeat"/>
    <property type="match status" value="1"/>
</dbReference>
<dbReference type="InterPro" id="IPR016024">
    <property type="entry name" value="ARM-type_fold"/>
</dbReference>
<feature type="signal peptide" evidence="1">
    <location>
        <begin position="1"/>
        <end position="50"/>
    </location>
</feature>
<evidence type="ECO:0008006" key="4">
    <source>
        <dbReference type="Google" id="ProtNLM"/>
    </source>
</evidence>